<dbReference type="Proteomes" id="UP000230605">
    <property type="component" value="Chromosome 7"/>
</dbReference>
<dbReference type="InterPro" id="IPR050478">
    <property type="entry name" value="Ethylene_sulfur-biosynth"/>
</dbReference>
<dbReference type="Gene3D" id="3.40.640.10">
    <property type="entry name" value="Type I PLP-dependent aspartate aminotransferase-like (Major domain)"/>
    <property type="match status" value="1"/>
</dbReference>
<keyword evidence="2" id="KW-0663">Pyridoxal phosphate</keyword>
<feature type="domain" description="Aminotransferase class I/classII large" evidence="3">
    <location>
        <begin position="35"/>
        <end position="410"/>
    </location>
</feature>
<evidence type="ECO:0000313" key="5">
    <source>
        <dbReference type="EMBL" id="WPB06460.1"/>
    </source>
</evidence>
<proteinExistence type="inferred from homology"/>
<dbReference type="AlphaFoldDB" id="A0A2G5HHA0"/>
<evidence type="ECO:0000256" key="1">
    <source>
        <dbReference type="ARBA" id="ARBA00007441"/>
    </source>
</evidence>
<dbReference type="InterPro" id="IPR015424">
    <property type="entry name" value="PyrdxlP-dep_Trfase"/>
</dbReference>
<dbReference type="Pfam" id="PF00155">
    <property type="entry name" value="Aminotran_1_2"/>
    <property type="match status" value="1"/>
</dbReference>
<dbReference type="PANTHER" id="PTHR43795">
    <property type="entry name" value="BIFUNCTIONAL ASPARTATE AMINOTRANSFERASE AND GLUTAMATE/ASPARTATE-PREPHENATE AMINOTRANSFERASE-RELATED"/>
    <property type="match status" value="1"/>
</dbReference>
<reference evidence="5 7" key="2">
    <citation type="submission" date="2023-09" db="EMBL/GenBank/DDBJ databases">
        <title>Complete-Gapless Cercospora beticola genome.</title>
        <authorList>
            <person name="Wyatt N.A."/>
            <person name="Spanner R.E."/>
            <person name="Bolton M.D."/>
        </authorList>
    </citation>
    <scope>NUCLEOTIDE SEQUENCE [LARGE SCALE GENOMIC DNA]</scope>
    <source>
        <strain evidence="5">Cb09-40</strain>
    </source>
</reference>
<dbReference type="GO" id="GO:0030170">
    <property type="term" value="F:pyridoxal phosphate binding"/>
    <property type="evidence" value="ECO:0007669"/>
    <property type="project" value="InterPro"/>
</dbReference>
<dbReference type="CDD" id="cd00609">
    <property type="entry name" value="AAT_like"/>
    <property type="match status" value="1"/>
</dbReference>
<evidence type="ECO:0000313" key="4">
    <source>
        <dbReference type="EMBL" id="PIA91603.1"/>
    </source>
</evidence>
<dbReference type="PRINTS" id="PR00753">
    <property type="entry name" value="ACCSYNTHASE"/>
</dbReference>
<organism evidence="4 6">
    <name type="scientific">Cercospora beticola</name>
    <name type="common">Sugarbeet leaf spot fungus</name>
    <dbReference type="NCBI Taxonomy" id="122368"/>
    <lineage>
        <taxon>Eukaryota</taxon>
        <taxon>Fungi</taxon>
        <taxon>Dikarya</taxon>
        <taxon>Ascomycota</taxon>
        <taxon>Pezizomycotina</taxon>
        <taxon>Dothideomycetes</taxon>
        <taxon>Dothideomycetidae</taxon>
        <taxon>Mycosphaerellales</taxon>
        <taxon>Mycosphaerellaceae</taxon>
        <taxon>Cercospora</taxon>
    </lineage>
</organism>
<evidence type="ECO:0000313" key="7">
    <source>
        <dbReference type="Proteomes" id="UP001302367"/>
    </source>
</evidence>
<dbReference type="PANTHER" id="PTHR43795:SF63">
    <property type="entry name" value="PUTATIVE (AFU_ORTHOLOGUE AFUA_4G00630)-RELATED"/>
    <property type="match status" value="1"/>
</dbReference>
<evidence type="ECO:0000259" key="3">
    <source>
        <dbReference type="Pfam" id="PF00155"/>
    </source>
</evidence>
<gene>
    <name evidence="4" type="ORF">CB0940_09235</name>
    <name evidence="5" type="ORF">RHO25_011117</name>
</gene>
<dbReference type="InterPro" id="IPR015422">
    <property type="entry name" value="PyrdxlP-dep_Trfase_small"/>
</dbReference>
<name>A0A2G5HHA0_CERBT</name>
<dbReference type="InterPro" id="IPR004839">
    <property type="entry name" value="Aminotransferase_I/II_large"/>
</dbReference>
<evidence type="ECO:0000313" key="6">
    <source>
        <dbReference type="Proteomes" id="UP000230605"/>
    </source>
</evidence>
<dbReference type="GO" id="GO:0006520">
    <property type="term" value="P:amino acid metabolic process"/>
    <property type="evidence" value="ECO:0007669"/>
    <property type="project" value="TreeGrafter"/>
</dbReference>
<accession>A0A2G5HHA0</accession>
<keyword evidence="7" id="KW-1185">Reference proteome</keyword>
<evidence type="ECO:0000256" key="2">
    <source>
        <dbReference type="ARBA" id="ARBA00022898"/>
    </source>
</evidence>
<dbReference type="InterPro" id="IPR004838">
    <property type="entry name" value="NHTrfase_class1_PyrdxlP-BS"/>
</dbReference>
<dbReference type="SUPFAM" id="SSF53383">
    <property type="entry name" value="PLP-dependent transferases"/>
    <property type="match status" value="1"/>
</dbReference>
<dbReference type="InterPro" id="IPR015421">
    <property type="entry name" value="PyrdxlP-dep_Trfase_major"/>
</dbReference>
<dbReference type="PROSITE" id="PS00105">
    <property type="entry name" value="AA_TRANSFER_CLASS_1"/>
    <property type="match status" value="1"/>
</dbReference>
<dbReference type="OrthoDB" id="7042322at2759"/>
<dbReference type="GO" id="GO:0008483">
    <property type="term" value="F:transaminase activity"/>
    <property type="evidence" value="ECO:0007669"/>
    <property type="project" value="TreeGrafter"/>
</dbReference>
<dbReference type="Proteomes" id="UP001302367">
    <property type="component" value="Chromosome 7"/>
</dbReference>
<dbReference type="EMBL" id="LKMD01000106">
    <property type="protein sequence ID" value="PIA91603.1"/>
    <property type="molecule type" value="Genomic_DNA"/>
</dbReference>
<comment type="similarity">
    <text evidence="1">Belongs to the class-I pyridoxal-phosphate-dependent aminotransferase family.</text>
</comment>
<sequence length="438" mass="49513">MTLLSSRGRGLQDFYPPYFEIFDDPWNPDTNPNGYLNLGVAENTLMQPEMKKYIDQNIDHDPRRMNYGDGFFGSKQLNSAACKFLNKTFSPTTPLTSSHLIATAGVGNALEACAWALCERDDYILIGRPYWGSFKFMFGARAGVKIREVSFGSIDPFTLEAVSVYEKECEQARKEGKKVSALLLCTPHNPTGRCYSRDVMEAYLAACQRLGIHLISDEIYALCAWDNPKAPDTTRFTSVLSLNVEKFIDPSRVHVVWGTSKDFGVAGIRIGFLISQSNPEFLRSARSISLFNYPSSIADHVVAKLFGDEPFMEWYHAEHRARLATSYQFAVDFMEAQDIPYIHTHAGLFLMINLGAKMFRGMTDDEIHQKLKAQKVYIYSGKTFTYEEPGWFRLVFAHPVATLQEGFKRLLRASPQGKQKLPTTQLENLCIDENSCGQ</sequence>
<protein>
    <submittedName>
        <fullName evidence="4">1-aminocyclopropane-1-carboxylate synthase-like protein 1</fullName>
    </submittedName>
</protein>
<dbReference type="Gene3D" id="3.90.1150.10">
    <property type="entry name" value="Aspartate Aminotransferase, domain 1"/>
    <property type="match status" value="1"/>
</dbReference>
<reference evidence="4 6" key="1">
    <citation type="submission" date="2015-10" db="EMBL/GenBank/DDBJ databases">
        <title>The cercosporin biosynthetic gene cluster was horizontally transferred to several fungal lineages and shown to be expanded in Cercospora beticola based on microsynteny with recipient genomes.</title>
        <authorList>
            <person name="De Jonge R."/>
            <person name="Ebert M.K."/>
            <person name="Suttle J.C."/>
            <person name="Jurick Ii W.M."/>
            <person name="Secor G.A."/>
            <person name="Thomma B.P."/>
            <person name="Van De Peer Y."/>
            <person name="Bolton M.D."/>
        </authorList>
    </citation>
    <scope>NUCLEOTIDE SEQUENCE [LARGE SCALE GENOMIC DNA]</scope>
    <source>
        <strain evidence="4 6">09-40</strain>
    </source>
</reference>
<dbReference type="EMBL" id="CP134190">
    <property type="protein sequence ID" value="WPB06460.1"/>
    <property type="molecule type" value="Genomic_DNA"/>
</dbReference>